<dbReference type="EMBL" id="CAAHFG010000002">
    <property type="protein sequence ID" value="VGO15593.1"/>
    <property type="molecule type" value="Genomic_DNA"/>
</dbReference>
<keyword evidence="3" id="KW-1185">Reference proteome</keyword>
<dbReference type="InterPro" id="IPR013320">
    <property type="entry name" value="ConA-like_dom_sf"/>
</dbReference>
<organism evidence="2 3">
    <name type="scientific">Pontiella desulfatans</name>
    <dbReference type="NCBI Taxonomy" id="2750659"/>
    <lineage>
        <taxon>Bacteria</taxon>
        <taxon>Pseudomonadati</taxon>
        <taxon>Kiritimatiellota</taxon>
        <taxon>Kiritimatiellia</taxon>
        <taxon>Kiritimatiellales</taxon>
        <taxon>Pontiellaceae</taxon>
        <taxon>Pontiella</taxon>
    </lineage>
</organism>
<feature type="signal peptide" evidence="1">
    <location>
        <begin position="1"/>
        <end position="20"/>
    </location>
</feature>
<dbReference type="SUPFAM" id="SSF49899">
    <property type="entry name" value="Concanavalin A-like lectins/glucanases"/>
    <property type="match status" value="1"/>
</dbReference>
<keyword evidence="1" id="KW-0732">Signal</keyword>
<dbReference type="AlphaFoldDB" id="A0A6C2U6R7"/>
<protein>
    <submittedName>
        <fullName evidence="2">Uncharacterized protein</fullName>
    </submittedName>
</protein>
<gene>
    <name evidence="2" type="ORF">PDESU_04178</name>
</gene>
<proteinExistence type="predicted"/>
<accession>A0A6C2U6R7</accession>
<reference evidence="2 3" key="1">
    <citation type="submission" date="2019-04" db="EMBL/GenBank/DDBJ databases">
        <authorList>
            <person name="Van Vliet M D."/>
        </authorList>
    </citation>
    <scope>NUCLEOTIDE SEQUENCE [LARGE SCALE GENOMIC DNA]</scope>
    <source>
        <strain evidence="2 3">F1</strain>
    </source>
</reference>
<dbReference type="RefSeq" id="WP_136081144.1">
    <property type="nucleotide sequence ID" value="NZ_CAAHFG010000002.1"/>
</dbReference>
<sequence length="224" mass="24815">MKRITQILIALALASSVALAEKKLPVGLMLNLDFQNVQDGLIPNKSLYPLHVPKGELGMEWANHRYMLAIQSGQGLSIPHSSLLDPDGSEWVVTVRAFVLTDGLVLSQGNDEHGYAIYIKDHTVQATVRTSHIAMTLQEGTYLGINKYRNQWVTIELRIKKDKAYLLLNRKMVAKLDLDAPLKGENMHIRIGNHQALPTVLKNKPGSTTTGFTGAISSLKVIRQ</sequence>
<dbReference type="Proteomes" id="UP000366872">
    <property type="component" value="Unassembled WGS sequence"/>
</dbReference>
<evidence type="ECO:0000313" key="3">
    <source>
        <dbReference type="Proteomes" id="UP000366872"/>
    </source>
</evidence>
<evidence type="ECO:0000256" key="1">
    <source>
        <dbReference type="SAM" id="SignalP"/>
    </source>
</evidence>
<name>A0A6C2U6R7_PONDE</name>
<evidence type="ECO:0000313" key="2">
    <source>
        <dbReference type="EMBL" id="VGO15593.1"/>
    </source>
</evidence>
<feature type="chain" id="PRO_5025599786" evidence="1">
    <location>
        <begin position="21"/>
        <end position="224"/>
    </location>
</feature>
<dbReference type="Gene3D" id="2.60.120.200">
    <property type="match status" value="1"/>
</dbReference>